<dbReference type="HOGENOM" id="CLU_732871_0_0_11"/>
<evidence type="ECO:0000313" key="1">
    <source>
        <dbReference type="EMBL" id="ACV22275.1"/>
    </source>
</evidence>
<dbReference type="RefSeq" id="WP_012798378.1">
    <property type="nucleotide sequence ID" value="NC_013165.1"/>
</dbReference>
<dbReference type="eggNOG" id="ENOG5030SAW">
    <property type="taxonomic scope" value="Bacteria"/>
</dbReference>
<accession>C7N5U0</accession>
<name>C7N5U0_SLAHD</name>
<sequence length="379" mass="42715">MKPEEKKKNNEKDVLETALKLARKRGGESRRNIDRIMGTITCSESPDFIIECDKPFKGKHVTVAMEHFRVDHFSETNVKSGHQDSLAKIEQNRANKIQQSWKPESLEEDIPDDILQSVGYSLAKCIEARHKATYESYIKSFSNGLAKHASKLSNYDKNPHLTSSDSKPVKHSLLVELHSDFSDCLAHIGPNCRRPIPGELLIFDDMVDELNLLAGKVDYVLLVSYPALMGDAVDAVAIRPNCLKKGLARTKQRIIKYIGENETRSTYGREQVSSTVSVSGDSIKFLFECTNEGISIAEHITAVINMLPLAIKASKNGQSFVTTIAIQLFLDLFEGLLPDKRAITPHDIGWACSYLGKEEVDRRIKQFEKKWLQNRNQKQ</sequence>
<gene>
    <name evidence="1" type="ordered locus">Shel_12470</name>
</gene>
<reference evidence="1 2" key="1">
    <citation type="journal article" date="2009" name="Stand. Genomic Sci.">
        <title>Complete genome sequence of Slackia heliotrinireducens type strain (RHS 1).</title>
        <authorList>
            <person name="Pukall R."/>
            <person name="Lapidus A."/>
            <person name="Nolan M."/>
            <person name="Copeland A."/>
            <person name="Glavina Del Rio T."/>
            <person name="Lucas S."/>
            <person name="Chen F."/>
            <person name="Tice H."/>
            <person name="Cheng J.F."/>
            <person name="Chertkov O."/>
            <person name="Bruce D."/>
            <person name="Goodwin L."/>
            <person name="Kuske C."/>
            <person name="Brettin T."/>
            <person name="Detter J.C."/>
            <person name="Han C."/>
            <person name="Pitluck S."/>
            <person name="Pati A."/>
            <person name="Mavrommatis K."/>
            <person name="Ivanova N."/>
            <person name="Ovchinnikova G."/>
            <person name="Chen A."/>
            <person name="Palaniappan K."/>
            <person name="Schneider S."/>
            <person name="Rohde M."/>
            <person name="Chain P."/>
            <person name="D'haeseleer P."/>
            <person name="Goker M."/>
            <person name="Bristow J."/>
            <person name="Eisen J.A."/>
            <person name="Markowitz V."/>
            <person name="Kyrpides N.C."/>
            <person name="Klenk H.P."/>
            <person name="Hugenholtz P."/>
        </authorList>
    </citation>
    <scope>NUCLEOTIDE SEQUENCE [LARGE SCALE GENOMIC DNA]</scope>
    <source>
        <strain evidence="2">ATCC 29202 / DSM 20476 / NCTC 11029 / RHS 1</strain>
    </source>
</reference>
<organism evidence="1 2">
    <name type="scientific">Slackia heliotrinireducens (strain ATCC 29202 / DSM 20476 / NCTC 11029 / RHS 1)</name>
    <name type="common">Peptococcus heliotrinreducens</name>
    <dbReference type="NCBI Taxonomy" id="471855"/>
    <lineage>
        <taxon>Bacteria</taxon>
        <taxon>Bacillati</taxon>
        <taxon>Actinomycetota</taxon>
        <taxon>Coriobacteriia</taxon>
        <taxon>Eggerthellales</taxon>
        <taxon>Eggerthellaceae</taxon>
        <taxon>Slackia</taxon>
    </lineage>
</organism>
<keyword evidence="2" id="KW-1185">Reference proteome</keyword>
<protein>
    <submittedName>
        <fullName evidence="1">Uncharacterized protein</fullName>
    </submittedName>
</protein>
<proteinExistence type="predicted"/>
<dbReference type="KEGG" id="shi:Shel_12470"/>
<dbReference type="EMBL" id="CP001684">
    <property type="protein sequence ID" value="ACV22275.1"/>
    <property type="molecule type" value="Genomic_DNA"/>
</dbReference>
<dbReference type="Proteomes" id="UP000002026">
    <property type="component" value="Chromosome"/>
</dbReference>
<dbReference type="AlphaFoldDB" id="C7N5U0"/>
<evidence type="ECO:0000313" key="2">
    <source>
        <dbReference type="Proteomes" id="UP000002026"/>
    </source>
</evidence>